<accession>A0A4Z0PVG8</accession>
<evidence type="ECO:0000313" key="3">
    <source>
        <dbReference type="Proteomes" id="UP000297549"/>
    </source>
</evidence>
<sequence length="230" mass="26409">MIADDLIAELEFDIEWRFDEIRFYHNIIARLSDNGEKMRMRRAVIVMLYAHFEGFAKFAFQVYVKFINISNVKGRDVVYPVLAASIMKEIKGLNNLNQKSPIFRNESPEDTDLHLLARSIEFVERLGELSERCINLKEDDVVNTESNLTPVVMRKILFRLGFPYNDLSSVESSIQKLLGFRNAIAHGKMREGIEASVYEKIHQDVFALINAVKRKVSAAIMGSEFLKTAT</sequence>
<evidence type="ECO:0000313" key="2">
    <source>
        <dbReference type="EMBL" id="TGE21727.1"/>
    </source>
</evidence>
<dbReference type="RefSeq" id="WP_135464273.1">
    <property type="nucleotide sequence ID" value="NZ_SRLC01000002.1"/>
</dbReference>
<name>A0A4Z0PVG8_9BACT</name>
<proteinExistence type="predicted"/>
<dbReference type="Pfam" id="PF18737">
    <property type="entry name" value="HEPN_MAE_28990"/>
    <property type="match status" value="1"/>
</dbReference>
<feature type="domain" description="MAE-28990/MAE-18760-like HEPN" evidence="1">
    <location>
        <begin position="8"/>
        <end position="221"/>
    </location>
</feature>
<evidence type="ECO:0000259" key="1">
    <source>
        <dbReference type="Pfam" id="PF18737"/>
    </source>
</evidence>
<dbReference type="AlphaFoldDB" id="A0A4Z0PVG8"/>
<keyword evidence="3" id="KW-1185">Reference proteome</keyword>
<gene>
    <name evidence="2" type="ORF">E5K00_15760</name>
</gene>
<dbReference type="Proteomes" id="UP000297549">
    <property type="component" value="Unassembled WGS sequence"/>
</dbReference>
<dbReference type="EMBL" id="SRLC01000002">
    <property type="protein sequence ID" value="TGE21727.1"/>
    <property type="molecule type" value="Genomic_DNA"/>
</dbReference>
<dbReference type="InterPro" id="IPR040788">
    <property type="entry name" value="HEPN_MAE_28990"/>
</dbReference>
<dbReference type="OrthoDB" id="1551032at2"/>
<comment type="caution">
    <text evidence="2">The sequence shown here is derived from an EMBL/GenBank/DDBJ whole genome shotgun (WGS) entry which is preliminary data.</text>
</comment>
<reference evidence="2 3" key="1">
    <citation type="submission" date="2019-04" db="EMBL/GenBank/DDBJ databases">
        <authorList>
            <person name="Feng G."/>
            <person name="Zhang J."/>
            <person name="Zhu H."/>
        </authorList>
    </citation>
    <scope>NUCLEOTIDE SEQUENCE [LARGE SCALE GENOMIC DNA]</scope>
    <source>
        <strain evidence="2 3">JCM 31653</strain>
    </source>
</reference>
<organism evidence="2 3">
    <name type="scientific">Hymenobacter aquaticus</name>
    <dbReference type="NCBI Taxonomy" id="1867101"/>
    <lineage>
        <taxon>Bacteria</taxon>
        <taxon>Pseudomonadati</taxon>
        <taxon>Bacteroidota</taxon>
        <taxon>Cytophagia</taxon>
        <taxon>Cytophagales</taxon>
        <taxon>Hymenobacteraceae</taxon>
        <taxon>Hymenobacter</taxon>
    </lineage>
</organism>
<protein>
    <recommendedName>
        <fullName evidence="1">MAE-28990/MAE-18760-like HEPN domain-containing protein</fullName>
    </recommendedName>
</protein>